<reference evidence="10 11" key="1">
    <citation type="submission" date="2016-08" db="EMBL/GenBank/DDBJ databases">
        <authorList>
            <consortium name="Pathogen Informatics"/>
        </authorList>
    </citation>
    <scope>NUCLEOTIDE SEQUENCE [LARGE SCALE GENOMIC DNA]</scope>
    <source>
        <strain evidence="8 11">AJ</strain>
        <strain evidence="9 10">CB</strain>
    </source>
</reference>
<sequence>MWDENKTIGLVLFVLGVVAGFIGVFLFFDKFFLCISNLFLLLGLYYLLGPAKILKFVTNRKKVSGSACFLLGFFLILLGRTFFGALFQAYGLYKLFFSFLPNIVTTVKYSPLSFILEIPGIKQLSEYLLNNKRLPI</sequence>
<dbReference type="EMBL" id="LT608173">
    <property type="protein sequence ID" value="SCM01311.1"/>
    <property type="molecule type" value="Genomic_DNA"/>
</dbReference>
<evidence type="ECO:0000256" key="5">
    <source>
        <dbReference type="ARBA" id="ARBA00023136"/>
    </source>
</evidence>
<evidence type="ECO:0000313" key="10">
    <source>
        <dbReference type="Proteomes" id="UP000195489"/>
    </source>
</evidence>
<evidence type="ECO:0000256" key="1">
    <source>
        <dbReference type="ARBA" id="ARBA00004653"/>
    </source>
</evidence>
<dbReference type="PANTHER" id="PTHR21493">
    <property type="entry name" value="CGI-141-RELATED/LIPASE CONTAINING PROTEIN"/>
    <property type="match status" value="1"/>
</dbReference>
<feature type="transmembrane region" description="Helical" evidence="7">
    <location>
        <begin position="69"/>
        <end position="90"/>
    </location>
</feature>
<evidence type="ECO:0000313" key="11">
    <source>
        <dbReference type="Proteomes" id="UP000507163"/>
    </source>
</evidence>
<keyword evidence="3 7" id="KW-1133">Transmembrane helix</keyword>
<dbReference type="InterPro" id="IPR007305">
    <property type="entry name" value="Vesicle_transpt_Got1/SFT2"/>
</dbReference>
<evidence type="ECO:0000256" key="6">
    <source>
        <dbReference type="ARBA" id="ARBA00025799"/>
    </source>
</evidence>
<organism evidence="8 11">
    <name type="scientific">Plasmodium chabaudi chabaudi</name>
    <dbReference type="NCBI Taxonomy" id="31271"/>
    <lineage>
        <taxon>Eukaryota</taxon>
        <taxon>Sar</taxon>
        <taxon>Alveolata</taxon>
        <taxon>Apicomplexa</taxon>
        <taxon>Aconoidasida</taxon>
        <taxon>Haemosporida</taxon>
        <taxon>Plasmodiidae</taxon>
        <taxon>Plasmodium</taxon>
        <taxon>Plasmodium (Vinckeia)</taxon>
    </lineage>
</organism>
<dbReference type="Pfam" id="PF04178">
    <property type="entry name" value="Got1"/>
    <property type="match status" value="1"/>
</dbReference>
<name>A0A1C6XD16_PLACU</name>
<dbReference type="PANTHER" id="PTHR21493:SF9">
    <property type="entry name" value="GOLGI TRANSPORT PROTEIN 1-RELATED"/>
    <property type="match status" value="1"/>
</dbReference>
<gene>
    <name evidence="8" type="ORF">PCHAJ_000142800</name>
    <name evidence="9" type="ORF">PCHCB_000142500</name>
</gene>
<dbReference type="GO" id="GO:0000139">
    <property type="term" value="C:Golgi membrane"/>
    <property type="evidence" value="ECO:0007669"/>
    <property type="project" value="UniProtKB-SubCell"/>
</dbReference>
<dbReference type="EMBL" id="LT608159">
    <property type="protein sequence ID" value="SCM02980.1"/>
    <property type="molecule type" value="Genomic_DNA"/>
</dbReference>
<protein>
    <submittedName>
        <fullName evidence="8">CGI-141 protein homolog, putative</fullName>
    </submittedName>
</protein>
<evidence type="ECO:0000256" key="7">
    <source>
        <dbReference type="SAM" id="Phobius"/>
    </source>
</evidence>
<evidence type="ECO:0000313" key="9">
    <source>
        <dbReference type="EMBL" id="SCM02980.1"/>
    </source>
</evidence>
<dbReference type="Proteomes" id="UP000195489">
    <property type="component" value="Chromosome 7"/>
</dbReference>
<evidence type="ECO:0000313" key="8">
    <source>
        <dbReference type="EMBL" id="SCM01311.1"/>
    </source>
</evidence>
<dbReference type="AlphaFoldDB" id="A0A1C6XD16"/>
<dbReference type="Proteomes" id="UP000507163">
    <property type="component" value="Chromosome 7"/>
</dbReference>
<comment type="subcellular location">
    <subcellularLocation>
        <location evidence="1">Golgi apparatus membrane</location>
        <topology evidence="1">Multi-pass membrane protein</topology>
    </subcellularLocation>
</comment>
<accession>A0A1C6XD16</accession>
<dbReference type="GO" id="GO:0006888">
    <property type="term" value="P:endoplasmic reticulum to Golgi vesicle-mediated transport"/>
    <property type="evidence" value="ECO:0007669"/>
    <property type="project" value="InterPro"/>
</dbReference>
<feature type="transmembrane region" description="Helical" evidence="7">
    <location>
        <begin position="31"/>
        <end position="48"/>
    </location>
</feature>
<keyword evidence="5 7" id="KW-0472">Membrane</keyword>
<proteinExistence type="inferred from homology"/>
<dbReference type="InterPro" id="IPR045176">
    <property type="entry name" value="Got1"/>
</dbReference>
<evidence type="ECO:0000256" key="2">
    <source>
        <dbReference type="ARBA" id="ARBA00022692"/>
    </source>
</evidence>
<dbReference type="GO" id="GO:0042147">
    <property type="term" value="P:retrograde transport, endosome to Golgi"/>
    <property type="evidence" value="ECO:0007669"/>
    <property type="project" value="InterPro"/>
</dbReference>
<comment type="similarity">
    <text evidence="6">Belongs to the GOT1 family.</text>
</comment>
<evidence type="ECO:0000256" key="4">
    <source>
        <dbReference type="ARBA" id="ARBA00023034"/>
    </source>
</evidence>
<dbReference type="GO" id="GO:0005829">
    <property type="term" value="C:cytosol"/>
    <property type="evidence" value="ECO:0007669"/>
    <property type="project" value="GOC"/>
</dbReference>
<feature type="transmembrane region" description="Helical" evidence="7">
    <location>
        <begin position="7"/>
        <end position="25"/>
    </location>
</feature>
<evidence type="ECO:0000256" key="3">
    <source>
        <dbReference type="ARBA" id="ARBA00022989"/>
    </source>
</evidence>
<keyword evidence="4" id="KW-0333">Golgi apparatus</keyword>
<keyword evidence="2 7" id="KW-0812">Transmembrane</keyword>